<dbReference type="eggNOG" id="COG0733">
    <property type="taxonomic scope" value="Bacteria"/>
</dbReference>
<keyword evidence="5 6" id="KW-0472">Membrane</keyword>
<dbReference type="CDD" id="cd10336">
    <property type="entry name" value="SLC6sbd_Tyt1-Like"/>
    <property type="match status" value="1"/>
</dbReference>
<gene>
    <name evidence="7" type="ORF">N780_14005</name>
</gene>
<feature type="transmembrane region" description="Helical" evidence="6">
    <location>
        <begin position="174"/>
        <end position="194"/>
    </location>
</feature>
<dbReference type="RefSeq" id="WP_036780716.1">
    <property type="nucleotide sequence ID" value="NZ_AVBG01000002.1"/>
</dbReference>
<keyword evidence="2" id="KW-0813">Transport</keyword>
<evidence type="ECO:0000313" key="8">
    <source>
        <dbReference type="Proteomes" id="UP000030153"/>
    </source>
</evidence>
<feature type="transmembrane region" description="Helical" evidence="6">
    <location>
        <begin position="214"/>
        <end position="237"/>
    </location>
</feature>
<feature type="transmembrane region" description="Helical" evidence="6">
    <location>
        <begin position="258"/>
        <end position="277"/>
    </location>
</feature>
<dbReference type="OrthoDB" id="9762833at2"/>
<feature type="transmembrane region" description="Helical" evidence="6">
    <location>
        <begin position="84"/>
        <end position="114"/>
    </location>
</feature>
<dbReference type="SUPFAM" id="SSF161070">
    <property type="entry name" value="SNF-like"/>
    <property type="match status" value="1"/>
</dbReference>
<feature type="transmembrane region" description="Helical" evidence="6">
    <location>
        <begin position="380"/>
        <end position="402"/>
    </location>
</feature>
<dbReference type="PROSITE" id="PS50267">
    <property type="entry name" value="NA_NEUROTRAN_SYMP_3"/>
    <property type="match status" value="1"/>
</dbReference>
<dbReference type="AlphaFoldDB" id="A0A0A2UX48"/>
<protein>
    <submittedName>
        <fullName evidence="7">Na+-dependent transporter</fullName>
    </submittedName>
</protein>
<evidence type="ECO:0000256" key="2">
    <source>
        <dbReference type="ARBA" id="ARBA00022448"/>
    </source>
</evidence>
<feature type="transmembrane region" description="Helical" evidence="6">
    <location>
        <begin position="422"/>
        <end position="445"/>
    </location>
</feature>
<name>A0A0A2UX48_9BACI</name>
<comment type="subcellular location">
    <subcellularLocation>
        <location evidence="1">Membrane</location>
        <topology evidence="1">Multi-pass membrane protein</topology>
    </subcellularLocation>
</comment>
<evidence type="ECO:0000256" key="3">
    <source>
        <dbReference type="ARBA" id="ARBA00022692"/>
    </source>
</evidence>
<reference evidence="7 8" key="1">
    <citation type="submission" date="2013-08" db="EMBL/GenBank/DDBJ databases">
        <title>Genome of Pontibacillus chungwhensis.</title>
        <authorList>
            <person name="Wang Q."/>
            <person name="Wang G."/>
        </authorList>
    </citation>
    <scope>NUCLEOTIDE SEQUENCE [LARGE SCALE GENOMIC DNA]</scope>
    <source>
        <strain evidence="7 8">BH030062</strain>
    </source>
</reference>
<organism evidence="7 8">
    <name type="scientific">Pontibacillus chungwhensis BH030062</name>
    <dbReference type="NCBI Taxonomy" id="1385513"/>
    <lineage>
        <taxon>Bacteria</taxon>
        <taxon>Bacillati</taxon>
        <taxon>Bacillota</taxon>
        <taxon>Bacilli</taxon>
        <taxon>Bacillales</taxon>
        <taxon>Bacillaceae</taxon>
        <taxon>Pontibacillus</taxon>
    </lineage>
</organism>
<evidence type="ECO:0000256" key="4">
    <source>
        <dbReference type="ARBA" id="ARBA00022989"/>
    </source>
</evidence>
<proteinExistence type="predicted"/>
<dbReference type="Proteomes" id="UP000030153">
    <property type="component" value="Unassembled WGS sequence"/>
</dbReference>
<feature type="transmembrane region" description="Helical" evidence="6">
    <location>
        <begin position="42"/>
        <end position="63"/>
    </location>
</feature>
<keyword evidence="8" id="KW-1185">Reference proteome</keyword>
<dbReference type="PRINTS" id="PR00176">
    <property type="entry name" value="NANEUSMPORT"/>
</dbReference>
<dbReference type="Pfam" id="PF00209">
    <property type="entry name" value="SNF"/>
    <property type="match status" value="2"/>
</dbReference>
<comment type="caution">
    <text evidence="7">The sequence shown here is derived from an EMBL/GenBank/DDBJ whole genome shotgun (WGS) entry which is preliminary data.</text>
</comment>
<evidence type="ECO:0000256" key="5">
    <source>
        <dbReference type="ARBA" id="ARBA00023136"/>
    </source>
</evidence>
<dbReference type="NCBIfam" id="NF037979">
    <property type="entry name" value="Na_transp"/>
    <property type="match status" value="1"/>
</dbReference>
<keyword evidence="4 6" id="KW-1133">Transmembrane helix</keyword>
<dbReference type="InterPro" id="IPR000175">
    <property type="entry name" value="Na/ntran_symport"/>
</dbReference>
<sequence>MAREKWQSKLGFMLAAMGSAVGLGNIWRFSYVAGENGGGAFLLLYLAFVLLIGIPVLLSEFSIGRQAQSDVVGSYQKLAPKKPWFIQGYMGLICSFLILGFYSVVAGWSLYYFWNYLNTSFFTAPSGGYEAAFGTFITNPISPLFWHGLFMAITILVVLTGVKDGIERASKIFMPTLAVLLVLLAVYSVTLEGAGEGLKFLFQPNWSILEDPSVYLAALGQAFFSLSLGMGGMLTYGSYLSKDESLPSATVGIGLMDTFFAIIAGVVIFPAVFAFNISPESGPNLVFITLPSVFEQMPFGGVVGLVFFFLLCLAALSSSISILEVPVAYFMRKFGWGRTFSSAVLGALMYLLGVAASLGMGRWSDVTLIGDRDIMGSMEFVASDVFLPLGGLIIALFVGWHWSKAEAFEATDMASAGPIRHIWRFLVKFVAPVCIAIIFLSSVGIL</sequence>
<dbReference type="GO" id="GO:0016020">
    <property type="term" value="C:membrane"/>
    <property type="evidence" value="ECO:0007669"/>
    <property type="project" value="UniProtKB-SubCell"/>
</dbReference>
<dbReference type="PANTHER" id="PTHR42948">
    <property type="entry name" value="TRANSPORTER"/>
    <property type="match status" value="1"/>
</dbReference>
<accession>A0A0A2UX48</accession>
<dbReference type="InterPro" id="IPR047218">
    <property type="entry name" value="YocR/YhdH-like"/>
</dbReference>
<feature type="transmembrane region" description="Helical" evidence="6">
    <location>
        <begin position="342"/>
        <end position="360"/>
    </location>
</feature>
<keyword evidence="3 6" id="KW-0812">Transmembrane</keyword>
<feature type="transmembrane region" description="Helical" evidence="6">
    <location>
        <begin position="144"/>
        <end position="162"/>
    </location>
</feature>
<dbReference type="InterPro" id="IPR037272">
    <property type="entry name" value="SNS_sf"/>
</dbReference>
<evidence type="ECO:0000256" key="6">
    <source>
        <dbReference type="SAM" id="Phobius"/>
    </source>
</evidence>
<dbReference type="PANTHER" id="PTHR42948:SF1">
    <property type="entry name" value="TRANSPORTER"/>
    <property type="match status" value="1"/>
</dbReference>
<feature type="transmembrane region" description="Helical" evidence="6">
    <location>
        <begin position="12"/>
        <end position="30"/>
    </location>
</feature>
<evidence type="ECO:0000256" key="1">
    <source>
        <dbReference type="ARBA" id="ARBA00004141"/>
    </source>
</evidence>
<dbReference type="EMBL" id="AVBG01000002">
    <property type="protein sequence ID" value="KGP92504.1"/>
    <property type="molecule type" value="Genomic_DNA"/>
</dbReference>
<evidence type="ECO:0000313" key="7">
    <source>
        <dbReference type="EMBL" id="KGP92504.1"/>
    </source>
</evidence>
<feature type="transmembrane region" description="Helical" evidence="6">
    <location>
        <begin position="297"/>
        <end position="330"/>
    </location>
</feature>